<dbReference type="InterPro" id="IPR051697">
    <property type="entry name" value="Patched_domain-protein"/>
</dbReference>
<organism evidence="2 3">
    <name type="scientific">Halocaridina rubra</name>
    <name type="common">Hawaiian red shrimp</name>
    <dbReference type="NCBI Taxonomy" id="373956"/>
    <lineage>
        <taxon>Eukaryota</taxon>
        <taxon>Metazoa</taxon>
        <taxon>Ecdysozoa</taxon>
        <taxon>Arthropoda</taxon>
        <taxon>Crustacea</taxon>
        <taxon>Multicrustacea</taxon>
        <taxon>Malacostraca</taxon>
        <taxon>Eumalacostraca</taxon>
        <taxon>Eucarida</taxon>
        <taxon>Decapoda</taxon>
        <taxon>Pleocyemata</taxon>
        <taxon>Caridea</taxon>
        <taxon>Atyoidea</taxon>
        <taxon>Atyidae</taxon>
        <taxon>Halocaridina</taxon>
    </lineage>
</organism>
<comment type="caution">
    <text evidence="2">The sequence shown here is derived from an EMBL/GenBank/DDBJ whole genome shotgun (WGS) entry which is preliminary data.</text>
</comment>
<keyword evidence="1" id="KW-0472">Membrane</keyword>
<evidence type="ECO:0000256" key="1">
    <source>
        <dbReference type="SAM" id="Phobius"/>
    </source>
</evidence>
<gene>
    <name evidence="2" type="ORF">SK128_014092</name>
</gene>
<evidence type="ECO:0000313" key="2">
    <source>
        <dbReference type="EMBL" id="KAK7075014.1"/>
    </source>
</evidence>
<dbReference type="PANTHER" id="PTHR10796">
    <property type="entry name" value="PATCHED-RELATED"/>
    <property type="match status" value="1"/>
</dbReference>
<accession>A0AAN8X8S1</accession>
<proteinExistence type="predicted"/>
<keyword evidence="1" id="KW-0812">Transmembrane</keyword>
<protein>
    <submittedName>
        <fullName evidence="2">Uncharacterized protein</fullName>
    </submittedName>
</protein>
<feature type="transmembrane region" description="Helical" evidence="1">
    <location>
        <begin position="27"/>
        <end position="48"/>
    </location>
</feature>
<dbReference type="PANTHER" id="PTHR10796:SF130">
    <property type="entry name" value="PATCHED DOMAIN-CONTAINING PROTEIN 3-LIKE PROTEIN"/>
    <property type="match status" value="1"/>
</dbReference>
<feature type="transmembrane region" description="Helical" evidence="1">
    <location>
        <begin position="55"/>
        <end position="77"/>
    </location>
</feature>
<sequence>MVTDVIMATVVRANPRLQPMFIEDSPISAWITTSVLISMVVAFLFFVALPSELSLIRLGGIVIVLLTTATLLGFGIWGTVNLQQKFDPLWFLPPSSYLFQFFSKLEFYYPEDGERGSVYLGALNYPEELMKIGSLTEEMRSNPYISSVDSWYDLLVNTTLEEFDEDIRGQPLNESFFTDIMTNFLFNGIGLRYASYFHIADNFSLGEPLTLLVSLLVQCSTTDILYILKSFMFLFCRAVT</sequence>
<dbReference type="Proteomes" id="UP001381693">
    <property type="component" value="Unassembled WGS sequence"/>
</dbReference>
<keyword evidence="3" id="KW-1185">Reference proteome</keyword>
<dbReference type="GO" id="GO:0016020">
    <property type="term" value="C:membrane"/>
    <property type="evidence" value="ECO:0007669"/>
    <property type="project" value="TreeGrafter"/>
</dbReference>
<evidence type="ECO:0000313" key="3">
    <source>
        <dbReference type="Proteomes" id="UP001381693"/>
    </source>
</evidence>
<dbReference type="AlphaFoldDB" id="A0AAN8X8S1"/>
<name>A0AAN8X8S1_HALRR</name>
<reference evidence="2 3" key="1">
    <citation type="submission" date="2023-11" db="EMBL/GenBank/DDBJ databases">
        <title>Halocaridina rubra genome assembly.</title>
        <authorList>
            <person name="Smith C."/>
        </authorList>
    </citation>
    <scope>NUCLEOTIDE SEQUENCE [LARGE SCALE GENOMIC DNA]</scope>
    <source>
        <strain evidence="2">EP-1</strain>
        <tissue evidence="2">Whole</tissue>
    </source>
</reference>
<dbReference type="EMBL" id="JAXCGZ010011389">
    <property type="protein sequence ID" value="KAK7075014.1"/>
    <property type="molecule type" value="Genomic_DNA"/>
</dbReference>
<keyword evidence="1" id="KW-1133">Transmembrane helix</keyword>